<evidence type="ECO:0000313" key="2">
    <source>
        <dbReference type="Proteomes" id="UP000553193"/>
    </source>
</evidence>
<proteinExistence type="predicted"/>
<dbReference type="SUPFAM" id="SSF48452">
    <property type="entry name" value="TPR-like"/>
    <property type="match status" value="1"/>
</dbReference>
<organism evidence="1 2">
    <name type="scientific">Roseococcus suduntuyensis</name>
    <dbReference type="NCBI Taxonomy" id="455361"/>
    <lineage>
        <taxon>Bacteria</taxon>
        <taxon>Pseudomonadati</taxon>
        <taxon>Pseudomonadota</taxon>
        <taxon>Alphaproteobacteria</taxon>
        <taxon>Acetobacterales</taxon>
        <taxon>Roseomonadaceae</taxon>
        <taxon>Roseococcus</taxon>
    </lineage>
</organism>
<dbReference type="Gene3D" id="1.25.40.10">
    <property type="entry name" value="Tetratricopeptide repeat domain"/>
    <property type="match status" value="1"/>
</dbReference>
<comment type="caution">
    <text evidence="1">The sequence shown here is derived from an EMBL/GenBank/DDBJ whole genome shotgun (WGS) entry which is preliminary data.</text>
</comment>
<protein>
    <submittedName>
        <fullName evidence="1">Uncharacterized protein (DUF924 family)</fullName>
    </submittedName>
</protein>
<dbReference type="InterPro" id="IPR011990">
    <property type="entry name" value="TPR-like_helical_dom_sf"/>
</dbReference>
<dbReference type="Gene3D" id="1.20.58.320">
    <property type="entry name" value="TPR-like"/>
    <property type="match status" value="1"/>
</dbReference>
<accession>A0A840AI22</accession>
<dbReference type="Pfam" id="PF06041">
    <property type="entry name" value="DUF924"/>
    <property type="match status" value="1"/>
</dbReference>
<name>A0A840AI22_9PROT</name>
<gene>
    <name evidence="1" type="ORF">GGQ83_003600</name>
</gene>
<evidence type="ECO:0000313" key="1">
    <source>
        <dbReference type="EMBL" id="MBB3900130.1"/>
    </source>
</evidence>
<sequence length="188" mass="21087">MREILDFWFADGPDTPRKAWFQRDDAFDAEIRARFGTLVAPAREGTLDGWAATPEGALALLILLDQFPRNLFRGHPHAFASDAHARSLARELVLRQRMDLRVTPTQRPFFYLPFEHAEDMAAQDLSAALFEGLRDNPAAAAPGGSIDYAWRHRVIIARFGRFPHRNATLGRESTPAELTYLAQPGAGF</sequence>
<reference evidence="1 2" key="1">
    <citation type="submission" date="2020-08" db="EMBL/GenBank/DDBJ databases">
        <title>Genomic Encyclopedia of Type Strains, Phase IV (KMG-IV): sequencing the most valuable type-strain genomes for metagenomic binning, comparative biology and taxonomic classification.</title>
        <authorList>
            <person name="Goeker M."/>
        </authorList>
    </citation>
    <scope>NUCLEOTIDE SEQUENCE [LARGE SCALE GENOMIC DNA]</scope>
    <source>
        <strain evidence="1 2">DSM 19979</strain>
    </source>
</reference>
<dbReference type="Proteomes" id="UP000553193">
    <property type="component" value="Unassembled WGS sequence"/>
</dbReference>
<dbReference type="EMBL" id="JACIDJ010000008">
    <property type="protein sequence ID" value="MBB3900130.1"/>
    <property type="molecule type" value="Genomic_DNA"/>
</dbReference>
<dbReference type="AlphaFoldDB" id="A0A840AI22"/>
<keyword evidence="2" id="KW-1185">Reference proteome</keyword>
<dbReference type="RefSeq" id="WP_184386362.1">
    <property type="nucleotide sequence ID" value="NZ_JACIDJ010000008.1"/>
</dbReference>
<dbReference type="InterPro" id="IPR010323">
    <property type="entry name" value="DUF924"/>
</dbReference>